<evidence type="ECO:0000313" key="3">
    <source>
        <dbReference type="Proteomes" id="UP000016936"/>
    </source>
</evidence>
<dbReference type="Proteomes" id="UP000016936">
    <property type="component" value="Unassembled WGS sequence"/>
</dbReference>
<keyword evidence="3" id="KW-1185">Reference proteome</keyword>
<feature type="compositionally biased region" description="Low complexity" evidence="1">
    <location>
        <begin position="135"/>
        <end position="144"/>
    </location>
</feature>
<protein>
    <submittedName>
        <fullName evidence="2">Uncharacterized protein</fullName>
    </submittedName>
</protein>
<dbReference type="HOGENOM" id="CLU_1651998_0_0_1"/>
<feature type="region of interest" description="Disordered" evidence="1">
    <location>
        <begin position="131"/>
        <end position="160"/>
    </location>
</feature>
<sequence>MYLSCVGIDVVGGRSSESIRPVALPDAFSNDGFSLRPSWYPSAVGHTASKRAVRNDSRDGIVVMTSVIVEAPQSQGRNAVLTPASVTAVSGIPYHPLFRSTHFPLPTHHSVFSAFRIHLILKLYTAPASSSQLHPSSQAQTQSPTPRPPRLSPPSRSAPR</sequence>
<name>M2UK04_COCH5</name>
<dbReference type="EMBL" id="KB445572">
    <property type="protein sequence ID" value="EMD93981.1"/>
    <property type="molecule type" value="Genomic_DNA"/>
</dbReference>
<organism evidence="2 3">
    <name type="scientific">Cochliobolus heterostrophus (strain C5 / ATCC 48332 / race O)</name>
    <name type="common">Southern corn leaf blight fungus</name>
    <name type="synonym">Bipolaris maydis</name>
    <dbReference type="NCBI Taxonomy" id="701091"/>
    <lineage>
        <taxon>Eukaryota</taxon>
        <taxon>Fungi</taxon>
        <taxon>Dikarya</taxon>
        <taxon>Ascomycota</taxon>
        <taxon>Pezizomycotina</taxon>
        <taxon>Dothideomycetes</taxon>
        <taxon>Pleosporomycetidae</taxon>
        <taxon>Pleosporales</taxon>
        <taxon>Pleosporineae</taxon>
        <taxon>Pleosporaceae</taxon>
        <taxon>Bipolaris</taxon>
    </lineage>
</organism>
<reference evidence="2 3" key="1">
    <citation type="journal article" date="2012" name="PLoS Pathog.">
        <title>Diverse lifestyles and strategies of plant pathogenesis encoded in the genomes of eighteen Dothideomycetes fungi.</title>
        <authorList>
            <person name="Ohm R.A."/>
            <person name="Feau N."/>
            <person name="Henrissat B."/>
            <person name="Schoch C.L."/>
            <person name="Horwitz B.A."/>
            <person name="Barry K.W."/>
            <person name="Condon B.J."/>
            <person name="Copeland A.C."/>
            <person name="Dhillon B."/>
            <person name="Glaser F."/>
            <person name="Hesse C.N."/>
            <person name="Kosti I."/>
            <person name="LaButti K."/>
            <person name="Lindquist E.A."/>
            <person name="Lucas S."/>
            <person name="Salamov A.A."/>
            <person name="Bradshaw R.E."/>
            <person name="Ciuffetti L."/>
            <person name="Hamelin R.C."/>
            <person name="Kema G.H.J."/>
            <person name="Lawrence C."/>
            <person name="Scott J.A."/>
            <person name="Spatafora J.W."/>
            <person name="Turgeon B.G."/>
            <person name="de Wit P.J.G.M."/>
            <person name="Zhong S."/>
            <person name="Goodwin S.B."/>
            <person name="Grigoriev I.V."/>
        </authorList>
    </citation>
    <scope>NUCLEOTIDE SEQUENCE [LARGE SCALE GENOMIC DNA]</scope>
    <source>
        <strain evidence="3">C5 / ATCC 48332 / race O</strain>
    </source>
</reference>
<dbReference type="OrthoDB" id="10457433at2759"/>
<reference evidence="3" key="2">
    <citation type="journal article" date="2013" name="PLoS Genet.">
        <title>Comparative genome structure, secondary metabolite, and effector coding capacity across Cochliobolus pathogens.</title>
        <authorList>
            <person name="Condon B.J."/>
            <person name="Leng Y."/>
            <person name="Wu D."/>
            <person name="Bushley K.E."/>
            <person name="Ohm R.A."/>
            <person name="Otillar R."/>
            <person name="Martin J."/>
            <person name="Schackwitz W."/>
            <person name="Grimwood J."/>
            <person name="MohdZainudin N."/>
            <person name="Xue C."/>
            <person name="Wang R."/>
            <person name="Manning V.A."/>
            <person name="Dhillon B."/>
            <person name="Tu Z.J."/>
            <person name="Steffenson B.J."/>
            <person name="Salamov A."/>
            <person name="Sun H."/>
            <person name="Lowry S."/>
            <person name="LaButti K."/>
            <person name="Han J."/>
            <person name="Copeland A."/>
            <person name="Lindquist E."/>
            <person name="Barry K."/>
            <person name="Schmutz J."/>
            <person name="Baker S.E."/>
            <person name="Ciuffetti L.M."/>
            <person name="Grigoriev I.V."/>
            <person name="Zhong S."/>
            <person name="Turgeon B.G."/>
        </authorList>
    </citation>
    <scope>NUCLEOTIDE SEQUENCE [LARGE SCALE GENOMIC DNA]</scope>
    <source>
        <strain evidence="3">C5 / ATCC 48332 / race O</strain>
    </source>
</reference>
<gene>
    <name evidence="2" type="ORF">COCHEDRAFT_1094432</name>
</gene>
<evidence type="ECO:0000256" key="1">
    <source>
        <dbReference type="SAM" id="MobiDB-lite"/>
    </source>
</evidence>
<proteinExistence type="predicted"/>
<accession>M2UK04</accession>
<evidence type="ECO:0000313" key="2">
    <source>
        <dbReference type="EMBL" id="EMD93981.1"/>
    </source>
</evidence>
<dbReference type="OMA" id="FSAFRIH"/>
<dbReference type="AlphaFoldDB" id="M2UK04"/>